<accession>A0A836BYX3</accession>
<dbReference type="GO" id="GO:0032259">
    <property type="term" value="P:methylation"/>
    <property type="evidence" value="ECO:0007669"/>
    <property type="project" value="UniProtKB-KW"/>
</dbReference>
<dbReference type="PANTHER" id="PTHR43619">
    <property type="entry name" value="S-ADENOSYL-L-METHIONINE-DEPENDENT METHYLTRANSFERASE YKTD-RELATED"/>
    <property type="match status" value="1"/>
</dbReference>
<dbReference type="GO" id="GO:0008168">
    <property type="term" value="F:methyltransferase activity"/>
    <property type="evidence" value="ECO:0007669"/>
    <property type="project" value="UniProtKB-KW"/>
</dbReference>
<evidence type="ECO:0000256" key="2">
    <source>
        <dbReference type="ARBA" id="ARBA00022603"/>
    </source>
</evidence>
<dbReference type="NCBIfam" id="TIGR00027">
    <property type="entry name" value="mthyl_TIGR00027"/>
    <property type="match status" value="1"/>
</dbReference>
<sequence length="301" mass="31001">MAADDGGISRVKAQLTDVEATAVQVARWRAQASKLLPRPDGSPRYDGSFDQLIVDTCLSPEEQAAPDGKAAVMVGVVGIRTAEVDEHLMQAVARGSAAAAAAADGGGGGSAGEGLRQLVLVGAGLDARAWRLPLAPSAGSGSPFRVYELDSGSTEALKARILGPPGPGVERVFVQSDLGRPDEAMAALASAGHDPARPSAWVAEGLIGYLSAEAGNALLRLLRSASPPGSLLLVTTPPSPAWRDSLAAGGTRLFHSTFEEDTDTLARVRDNGWTDAVLLTAADLSSKYGMTTHQSIVLARC</sequence>
<dbReference type="InterPro" id="IPR007213">
    <property type="entry name" value="Ppm1/Ppm2/Tcmp"/>
</dbReference>
<comment type="similarity">
    <text evidence="1">Belongs to the UPF0677 family.</text>
</comment>
<evidence type="ECO:0000256" key="3">
    <source>
        <dbReference type="ARBA" id="ARBA00022679"/>
    </source>
</evidence>
<evidence type="ECO:0000313" key="4">
    <source>
        <dbReference type="EMBL" id="KAG2494050.1"/>
    </source>
</evidence>
<reference evidence="4" key="1">
    <citation type="journal article" date="2020" name="bioRxiv">
        <title>Comparative genomics of Chlamydomonas.</title>
        <authorList>
            <person name="Craig R.J."/>
            <person name="Hasan A.R."/>
            <person name="Ness R.W."/>
            <person name="Keightley P.D."/>
        </authorList>
    </citation>
    <scope>NUCLEOTIDE SEQUENCE</scope>
    <source>
        <strain evidence="4">CCAP 11/70</strain>
    </source>
</reference>
<dbReference type="InterPro" id="IPR011610">
    <property type="entry name" value="SAM_mthyl_Trfase_ML2640-like"/>
</dbReference>
<keyword evidence="5" id="KW-1185">Reference proteome</keyword>
<keyword evidence="3" id="KW-0808">Transferase</keyword>
<dbReference type="Proteomes" id="UP000612055">
    <property type="component" value="Unassembled WGS sequence"/>
</dbReference>
<dbReference type="SUPFAM" id="SSF53335">
    <property type="entry name" value="S-adenosyl-L-methionine-dependent methyltransferases"/>
    <property type="match status" value="1"/>
</dbReference>
<dbReference type="EMBL" id="JAEHOE010000033">
    <property type="protein sequence ID" value="KAG2494050.1"/>
    <property type="molecule type" value="Genomic_DNA"/>
</dbReference>
<proteinExistence type="inferred from homology"/>
<dbReference type="OrthoDB" id="203237at2759"/>
<dbReference type="InterPro" id="IPR029063">
    <property type="entry name" value="SAM-dependent_MTases_sf"/>
</dbReference>
<keyword evidence="2" id="KW-0489">Methyltransferase</keyword>
<organism evidence="4 5">
    <name type="scientific">Edaphochlamys debaryana</name>
    <dbReference type="NCBI Taxonomy" id="47281"/>
    <lineage>
        <taxon>Eukaryota</taxon>
        <taxon>Viridiplantae</taxon>
        <taxon>Chlorophyta</taxon>
        <taxon>core chlorophytes</taxon>
        <taxon>Chlorophyceae</taxon>
        <taxon>CS clade</taxon>
        <taxon>Chlamydomonadales</taxon>
        <taxon>Chlamydomonadales incertae sedis</taxon>
        <taxon>Edaphochlamys</taxon>
    </lineage>
</organism>
<evidence type="ECO:0000313" key="5">
    <source>
        <dbReference type="Proteomes" id="UP000612055"/>
    </source>
</evidence>
<dbReference type="AlphaFoldDB" id="A0A836BYX3"/>
<evidence type="ECO:0008006" key="6">
    <source>
        <dbReference type="Google" id="ProtNLM"/>
    </source>
</evidence>
<dbReference type="PANTHER" id="PTHR43619:SF2">
    <property type="entry name" value="S-ADENOSYL-L-METHIONINE-DEPENDENT METHYLTRANSFERASES SUPERFAMILY PROTEIN"/>
    <property type="match status" value="1"/>
</dbReference>
<gene>
    <name evidence="4" type="ORF">HYH03_007694</name>
</gene>
<comment type="caution">
    <text evidence="4">The sequence shown here is derived from an EMBL/GenBank/DDBJ whole genome shotgun (WGS) entry which is preliminary data.</text>
</comment>
<name>A0A836BYX3_9CHLO</name>
<evidence type="ECO:0000256" key="1">
    <source>
        <dbReference type="ARBA" id="ARBA00008138"/>
    </source>
</evidence>
<dbReference type="Pfam" id="PF04072">
    <property type="entry name" value="LCM"/>
    <property type="match status" value="1"/>
</dbReference>
<protein>
    <recommendedName>
        <fullName evidence="6">S-adenosyl-L-methionine-dependent methyltransferase</fullName>
    </recommendedName>
</protein>
<dbReference type="Gene3D" id="3.40.50.150">
    <property type="entry name" value="Vaccinia Virus protein VP39"/>
    <property type="match status" value="1"/>
</dbReference>